<dbReference type="KEGG" id="lmok:CQ02_08925"/>
<reference evidence="30 31" key="3">
    <citation type="submission" date="2018-06" db="EMBL/GenBank/DDBJ databases">
        <authorList>
            <consortium name="GenomeTrakr: Next Generation Sequencing Network for Food Pathogen Tracability"/>
        </authorList>
    </citation>
    <scope>NUCLEOTIDE SEQUENCE [LARGE SCALE GENOMIC DNA]</scope>
    <source>
        <strain evidence="10 36">CFSAN063727</strain>
        <strain evidence="5 31">FDA00006494</strain>
        <strain evidence="3 30">FDA00007096</strain>
        <strain evidence="17 35">LS1344</strain>
    </source>
</reference>
<dbReference type="EMBL" id="AABGHY010000008">
    <property type="protein sequence ID" value="EAH3295013.1"/>
    <property type="molecule type" value="Genomic_DNA"/>
</dbReference>
<dbReference type="OMA" id="YTRIFTS"/>
<evidence type="ECO:0000313" key="39">
    <source>
        <dbReference type="Proteomes" id="UP000546397"/>
    </source>
</evidence>
<evidence type="ECO:0000313" key="31">
    <source>
        <dbReference type="Proteomes" id="UP000379076"/>
    </source>
</evidence>
<sequence length="362" mass="41092">MRKLGISVFPQHVALEESLEYIETAAKYGFSRIFTCLISANDEAEFAKLETICKRAKELGFDVIADVDPTVFESLNITYKELDRFKELGLAGLRLDLGFSGSEEAAMSFDDTDLKIELNISNGTRYVENILSYQANVGNIIGCHNFYPRKYTGLSREHFLRTSKQFKDLNLRTAAFVSSNSGEFGPWFVVDGGLPTMEEHRGVDITVQAKDLWNTGLIDDVIVGNMFASEDELRALSELNRNELQLAVEFLDGATDVEKEIVLTQKHFNRGDASEYVLRSTMTRVNFKQFDFPAHDTNTISKGDVTIDNDGYERYKGEMQVALQEMENSGNTNIVARIVPEERYLLDTILPWQHFRLVEKKK</sequence>
<evidence type="ECO:0000313" key="30">
    <source>
        <dbReference type="Proteomes" id="UP000365297"/>
    </source>
</evidence>
<dbReference type="EMBL" id="AABAGT010000019">
    <property type="protein sequence ID" value="EAG0868009.1"/>
    <property type="molecule type" value="Genomic_DNA"/>
</dbReference>
<evidence type="ECO:0000259" key="1">
    <source>
        <dbReference type="Pfam" id="PF05913"/>
    </source>
</evidence>
<evidence type="ECO:0000313" key="9">
    <source>
        <dbReference type="EMBL" id="EAG0868009.1"/>
    </source>
</evidence>
<protein>
    <submittedName>
        <fullName evidence="3">DUF871 domain-containing protein</fullName>
    </submittedName>
    <submittedName>
        <fullName evidence="23">DUF871 family protein</fullName>
    </submittedName>
</protein>
<evidence type="ECO:0000313" key="38">
    <source>
        <dbReference type="Proteomes" id="UP000533021"/>
    </source>
</evidence>
<evidence type="ECO:0000313" key="22">
    <source>
        <dbReference type="EMBL" id="HAA8054727.1"/>
    </source>
</evidence>
<evidence type="ECO:0000313" key="18">
    <source>
        <dbReference type="EMBL" id="ECY9782460.1"/>
    </source>
</evidence>
<dbReference type="InterPro" id="IPR008589">
    <property type="entry name" value="MupG"/>
</dbReference>
<evidence type="ECO:0000313" key="29">
    <source>
        <dbReference type="Proteomes" id="UP000358545"/>
    </source>
</evidence>
<dbReference type="Gene3D" id="2.40.100.10">
    <property type="entry name" value="Cyclophilin-like"/>
    <property type="match status" value="1"/>
</dbReference>
<evidence type="ECO:0000313" key="16">
    <source>
        <dbReference type="EMBL" id="EAH3295943.1"/>
    </source>
</evidence>
<feature type="domain" description="6-phospho-N-acetylmuramidase C-terminal" evidence="1">
    <location>
        <begin position="244"/>
        <end position="357"/>
    </location>
</feature>
<evidence type="ECO:0000313" key="13">
    <source>
        <dbReference type="EMBL" id="EAH2282814.1"/>
    </source>
</evidence>
<evidence type="ECO:0000313" key="10">
    <source>
        <dbReference type="EMBL" id="EAG4462766.1"/>
    </source>
</evidence>
<dbReference type="Proteomes" id="UP000467536">
    <property type="component" value="Unassembled WGS sequence"/>
</dbReference>
<evidence type="ECO:0000313" key="6">
    <source>
        <dbReference type="EMBL" id="EAE1340356.1"/>
    </source>
</evidence>
<dbReference type="EMBL" id="DAAEEB010000011">
    <property type="protein sequence ID" value="HAA8054129.1"/>
    <property type="molecule type" value="Genomic_DNA"/>
</dbReference>
<dbReference type="Proteomes" id="UP000530452">
    <property type="component" value="Unassembled WGS sequence"/>
</dbReference>
<evidence type="ECO:0000313" key="24">
    <source>
        <dbReference type="EMBL" id="HAC1756324.1"/>
    </source>
</evidence>
<reference evidence="40 41" key="2">
    <citation type="journal article" date="2018" name="Genome Biol.">
        <title>SKESA: strategic k-mer extension for scrupulous assemblies.</title>
        <authorList>
            <person name="Souvorov A."/>
            <person name="Agarwala R."/>
            <person name="Lipman D.J."/>
        </authorList>
    </citation>
    <scope>NUCLEOTIDE SEQUENCE [LARGE SCALE GENOMIC DNA]</scope>
    <source>
        <strain evidence="21">09CEB371LM</strain>
        <strain evidence="25">2017-325981-023-01</strain>
        <strain evidence="23 41">DMG1500109</strain>
    </source>
</reference>
<dbReference type="EMBL" id="DABJAN010000014">
    <property type="protein sequence ID" value="HAJ9594835.1"/>
    <property type="molecule type" value="Genomic_DNA"/>
</dbReference>
<evidence type="ECO:0000313" key="34">
    <source>
        <dbReference type="Proteomes" id="UP000522199"/>
    </source>
</evidence>
<dbReference type="InterPro" id="IPR043797">
    <property type="entry name" value="MupG_N"/>
</dbReference>
<dbReference type="AlphaFoldDB" id="A0A0B8R3P8"/>
<reference evidence="37 38" key="6">
    <citation type="submission" date="2019-04" db="EMBL/GenBank/DDBJ databases">
        <authorList>
            <person name="Ashton P.M."/>
            <person name="Dallman T."/>
            <person name="Nair S."/>
            <person name="De Pinna E."/>
            <person name="Peters T."/>
            <person name="Grant K."/>
        </authorList>
    </citation>
    <scope>NUCLEOTIDE SEQUENCE [LARGE SCALE GENOMIC DNA]</scope>
    <source>
        <strain evidence="13 38">282333</strain>
        <strain evidence="15 37">282352</strain>
        <strain evidence="12 39">289003</strain>
        <strain evidence="19 32">788324</strain>
        <strain evidence="7">RL15000286</strain>
    </source>
</reference>
<dbReference type="EMBL" id="DAAEEB010000030">
    <property type="protein sequence ID" value="HAA8054727.1"/>
    <property type="molecule type" value="Genomic_DNA"/>
</dbReference>
<dbReference type="Proteomes" id="UP000527632">
    <property type="component" value="Unassembled WGS sequence"/>
</dbReference>
<dbReference type="PANTHER" id="PTHR38435">
    <property type="match status" value="1"/>
</dbReference>
<evidence type="ECO:0000313" key="28">
    <source>
        <dbReference type="Proteomes" id="UP000272537"/>
    </source>
</evidence>
<evidence type="ECO:0000313" key="27">
    <source>
        <dbReference type="EMBL" id="RKA05022.1"/>
    </source>
</evidence>
<evidence type="ECO:0000313" key="37">
    <source>
        <dbReference type="Proteomes" id="UP000530452"/>
    </source>
</evidence>
<evidence type="ECO:0000313" key="15">
    <source>
        <dbReference type="EMBL" id="EAH3295013.1"/>
    </source>
</evidence>
<dbReference type="EMBL" id="AANEHK010000042">
    <property type="protein sequence ID" value="EDO0987371.1"/>
    <property type="molecule type" value="Genomic_DNA"/>
</dbReference>
<reference evidence="27 28" key="1">
    <citation type="journal article" date="2018" name="BMC Genomics">
        <title>Genes significantly associated with lineage II food isolates of Listeria monocytogenes.</title>
        <authorList>
            <person name="Pirone-Davies C."/>
            <person name="Chen Y."/>
            <person name="Pightling A."/>
            <person name="Ryan G."/>
            <person name="Wang Y."/>
            <person name="Yao K."/>
            <person name="Hoffmann M."/>
            <person name="Allard M.W."/>
        </authorList>
    </citation>
    <scope>NUCLEOTIDE SEQUENCE [LARGE SCALE GENOMIC DNA]</scope>
    <source>
        <strain evidence="27 28">PNUSAL000550</strain>
    </source>
</reference>
<evidence type="ECO:0000313" key="33">
    <source>
        <dbReference type="Proteomes" id="UP000489121"/>
    </source>
</evidence>
<dbReference type="Proteomes" id="UP000546397">
    <property type="component" value="Unassembled WGS sequence"/>
</dbReference>
<evidence type="ECO:0000313" key="41">
    <source>
        <dbReference type="Proteomes" id="UP000843775"/>
    </source>
</evidence>
<dbReference type="EMBL" id="AABEKY010000010">
    <property type="protein sequence ID" value="EAG9388641.1"/>
    <property type="molecule type" value="Genomic_DNA"/>
</dbReference>
<evidence type="ECO:0000313" key="20">
    <source>
        <dbReference type="EMBL" id="EDO0987371.1"/>
    </source>
</evidence>
<dbReference type="Proteomes" id="UP000840039">
    <property type="component" value="Unassembled WGS sequence"/>
</dbReference>
<evidence type="ECO:0000313" key="4">
    <source>
        <dbReference type="EMBL" id="EAC5552057.1"/>
    </source>
</evidence>
<dbReference type="Pfam" id="PF19200">
    <property type="entry name" value="MupG_N"/>
    <property type="match status" value="1"/>
</dbReference>
<dbReference type="EMBL" id="AAAQQZ010000008">
    <property type="protein sequence ID" value="EAE1340050.1"/>
    <property type="molecule type" value="Genomic_DNA"/>
</dbReference>
<feature type="domain" description="6-phospho-N-acetylmuramidase N-terminal" evidence="2">
    <location>
        <begin position="4"/>
        <end position="237"/>
    </location>
</feature>
<evidence type="ECO:0000313" key="32">
    <source>
        <dbReference type="Proteomes" id="UP000467536"/>
    </source>
</evidence>
<dbReference type="EMBL" id="AANEHK010000011">
    <property type="protein sequence ID" value="EDO0986683.1"/>
    <property type="molecule type" value="Genomic_DNA"/>
</dbReference>
<dbReference type="EMBL" id="DAAJZA010000024">
    <property type="protein sequence ID" value="HAC1756324.1"/>
    <property type="molecule type" value="Genomic_DNA"/>
</dbReference>
<dbReference type="EMBL" id="AAAIXK010000021">
    <property type="protein sequence ID" value="EAC5552057.1"/>
    <property type="molecule type" value="Genomic_DNA"/>
</dbReference>
<dbReference type="EMBL" id="AABFVG010000008">
    <property type="protein sequence ID" value="EAH2282814.1"/>
    <property type="molecule type" value="Genomic_DNA"/>
</dbReference>
<name>A0A0B8R3P8_LISMN</name>
<dbReference type="EMBL" id="AAAIXK010000010">
    <property type="protein sequence ID" value="EAC5551803.1"/>
    <property type="molecule type" value="Genomic_DNA"/>
</dbReference>
<reference evidence="11 34" key="5">
    <citation type="submission" date="2019-04" db="EMBL/GenBank/DDBJ databases">
        <authorList>
            <consortium name="GenomeTrakr network: Whole genome sequencing for foodborne pathogen traceback"/>
        </authorList>
    </citation>
    <scope>NUCLEOTIDE SEQUENCE [LARGE SCALE GENOMIC DNA]</scope>
    <source>
        <strain evidence="11 34">CFSAN072474</strain>
    </source>
</reference>
<dbReference type="EMBL" id="DABJAN010000006">
    <property type="protein sequence ID" value="HAJ9594527.1"/>
    <property type="molecule type" value="Genomic_DNA"/>
</dbReference>
<dbReference type="PANTHER" id="PTHR38435:SF1">
    <property type="entry name" value="DUF871 DOMAIN-CONTAINING PROTEIN"/>
    <property type="match status" value="1"/>
</dbReference>
<dbReference type="Proteomes" id="UP000522199">
    <property type="component" value="Unassembled WGS sequence"/>
</dbReference>
<dbReference type="EMBL" id="DAAJZA010000008">
    <property type="protein sequence ID" value="HAC1755589.1"/>
    <property type="molecule type" value="Genomic_DNA"/>
</dbReference>
<organism evidence="3 30">
    <name type="scientific">Listeria monocytogenes</name>
    <dbReference type="NCBI Taxonomy" id="1639"/>
    <lineage>
        <taxon>Bacteria</taxon>
        <taxon>Bacillati</taxon>
        <taxon>Bacillota</taxon>
        <taxon>Bacilli</taxon>
        <taxon>Bacillales</taxon>
        <taxon>Listeriaceae</taxon>
        <taxon>Listeria</taxon>
    </lineage>
</organism>
<dbReference type="EMBL" id="AALGDA010000012">
    <property type="protein sequence ID" value="ECY9782460.1"/>
    <property type="molecule type" value="Genomic_DNA"/>
</dbReference>
<dbReference type="InterPro" id="IPR029000">
    <property type="entry name" value="Cyclophilin-like_dom_sf"/>
</dbReference>
<dbReference type="Proteomes" id="UP000843503">
    <property type="component" value="Unassembled WGS sequence"/>
</dbReference>
<dbReference type="EMBL" id="AABEMN010000006">
    <property type="protein sequence ID" value="EAG9519255.1"/>
    <property type="molecule type" value="Genomic_DNA"/>
</dbReference>
<evidence type="ECO:0000313" key="23">
    <source>
        <dbReference type="EMBL" id="HAC1755589.1"/>
    </source>
</evidence>
<dbReference type="Pfam" id="PF05913">
    <property type="entry name" value="MupG_C"/>
    <property type="match status" value="1"/>
</dbReference>
<reference evidence="9 29" key="4">
    <citation type="submission" date="2018-06" db="EMBL/GenBank/DDBJ databases">
        <authorList>
            <consortium name="PulseNet: The National Subtyping Network for Foodborne Disease Surveillance"/>
            <person name="Tarr C.L."/>
            <person name="Trees E."/>
            <person name="Katz L.S."/>
            <person name="Carleton-Romer H.A."/>
            <person name="Stroika S."/>
            <person name="Kucerova Z."/>
            <person name="Roache K.F."/>
            <person name="Sabol A.L."/>
            <person name="Besser J."/>
            <person name="Gerner-Smidt P."/>
        </authorList>
    </citation>
    <scope>NUCLEOTIDE SEQUENCE [LARGE SCALE GENOMIC DNA]</scope>
    <source>
        <strain evidence="9 29">PNUSAL002180</strain>
        <strain evidence="18 33">PNUSAL005692</strain>
    </source>
</reference>
<evidence type="ECO:0000313" key="12">
    <source>
        <dbReference type="EMBL" id="EAG9519255.1"/>
    </source>
</evidence>
<evidence type="ECO:0000313" key="40">
    <source>
        <dbReference type="Proteomes" id="UP000843503"/>
    </source>
</evidence>
<evidence type="ECO:0000313" key="26">
    <source>
        <dbReference type="EMBL" id="HAJ9594835.1"/>
    </source>
</evidence>
<evidence type="ECO:0000313" key="35">
    <source>
        <dbReference type="Proteomes" id="UP000527632"/>
    </source>
</evidence>
<evidence type="ECO:0000259" key="2">
    <source>
        <dbReference type="Pfam" id="PF19200"/>
    </source>
</evidence>
<evidence type="ECO:0000313" key="19">
    <source>
        <dbReference type="EMBL" id="EDO0986683.1"/>
    </source>
</evidence>
<dbReference type="Proteomes" id="UP000358545">
    <property type="component" value="Unassembled WGS sequence"/>
</dbReference>
<dbReference type="EMBL" id="AAASLB010000007">
    <property type="protein sequence ID" value="EAE4942744.1"/>
    <property type="molecule type" value="Genomic_DNA"/>
</dbReference>
<dbReference type="EMBL" id="AABGHY010000048">
    <property type="protein sequence ID" value="EAH3295943.1"/>
    <property type="molecule type" value="Genomic_DNA"/>
</dbReference>
<comment type="caution">
    <text evidence="3">The sequence shown here is derived from an EMBL/GenBank/DDBJ whole genome shotgun (WGS) entry which is preliminary data.</text>
</comment>
<dbReference type="EMBL" id="AAAQQZ010000019">
    <property type="protein sequence ID" value="EAE1340356.1"/>
    <property type="molecule type" value="Genomic_DNA"/>
</dbReference>
<dbReference type="Proteomes" id="UP000533021">
    <property type="component" value="Unassembled WGS sequence"/>
</dbReference>
<proteinExistence type="predicted"/>
<dbReference type="Proteomes" id="UP000272537">
    <property type="component" value="Unassembled WGS sequence"/>
</dbReference>
<evidence type="ECO:0000313" key="21">
    <source>
        <dbReference type="EMBL" id="HAA8054129.1"/>
    </source>
</evidence>
<evidence type="ECO:0000313" key="36">
    <source>
        <dbReference type="Proteomes" id="UP000528151"/>
    </source>
</evidence>
<dbReference type="Gene3D" id="3.20.20.70">
    <property type="entry name" value="Aldolase class I"/>
    <property type="match status" value="1"/>
</dbReference>
<evidence type="ECO:0000313" key="14">
    <source>
        <dbReference type="EMBL" id="EAH2283579.1"/>
    </source>
</evidence>
<gene>
    <name evidence="9" type="ORF">A8L61_12030</name>
    <name evidence="5" type="ORF">ART25_14115</name>
    <name evidence="6" type="ORF">ART25_15720</name>
    <name evidence="3" type="ORF">ARY78_15405</name>
    <name evidence="4" type="ORF">ARY78_16740</name>
    <name evidence="10" type="ORF">CA369_10745</name>
    <name evidence="11" type="ORF">CW845_14180</name>
    <name evidence="13" type="ORF">D4920_12085</name>
    <name evidence="14" type="ORF">D4920_16045</name>
    <name evidence="12" type="ORF">D4B11_05695</name>
    <name evidence="15" type="ORF">D5N24_11440</name>
    <name evidence="16" type="ORF">D5N24_16290</name>
    <name evidence="27" type="ORF">DYZ80_02823</name>
    <name evidence="7" type="ORF">E1W56_11925</name>
    <name evidence="8" type="ORF">E1W56_15900</name>
    <name evidence="17" type="ORF">E5F58_14815</name>
    <name evidence="18" type="ORF">F6515_05585</name>
    <name evidence="19" type="ORF">FV747_11835</name>
    <name evidence="20" type="ORF">FV747_15410</name>
    <name evidence="21" type="ORF">GHH22_13365</name>
    <name evidence="22" type="ORF">GHH22_16460</name>
    <name evidence="23" type="ORF">GI949_11490</name>
    <name evidence="24" type="ORF">GI949_15240</name>
    <name evidence="25" type="ORF">HQN34_002759</name>
    <name evidence="26" type="ORF">HQN34_003081</name>
</gene>
<accession>A0A0B8R3P8</accession>
<reference evidence="25" key="7">
    <citation type="submission" date="2020-05" db="EMBL/GenBank/DDBJ databases">
        <authorList>
            <consortium name="NCBI Pathogen Detection Project"/>
        </authorList>
    </citation>
    <scope>NUCLEOTIDE SEQUENCE</scope>
    <source>
        <strain evidence="21">09CEB371LM</strain>
        <strain evidence="25">2017-325981-023-01</strain>
        <strain evidence="23">DMG1500109</strain>
    </source>
</reference>
<dbReference type="EMBL" id="AAASLB010000036">
    <property type="protein sequence ID" value="EAE4943521.1"/>
    <property type="molecule type" value="Genomic_DNA"/>
</dbReference>
<dbReference type="Proteomes" id="UP000379076">
    <property type="component" value="Unassembled WGS sequence"/>
</dbReference>
<dbReference type="EMBL" id="AABBZO010000012">
    <property type="protein sequence ID" value="EAG4462766.1"/>
    <property type="molecule type" value="Genomic_DNA"/>
</dbReference>
<evidence type="ECO:0000313" key="17">
    <source>
        <dbReference type="EMBL" id="EAH4243260.1"/>
    </source>
</evidence>
<dbReference type="Proteomes" id="UP000489121">
    <property type="component" value="Unassembled WGS sequence"/>
</dbReference>
<dbReference type="RefSeq" id="WP_003731093.1">
    <property type="nucleotide sequence ID" value="NC_021825.2"/>
</dbReference>
<dbReference type="InterPro" id="IPR013785">
    <property type="entry name" value="Aldolase_TIM"/>
</dbReference>
<evidence type="ECO:0000313" key="11">
    <source>
        <dbReference type="EMBL" id="EAG9388641.1"/>
    </source>
</evidence>
<dbReference type="EMBL" id="QXLS01000008">
    <property type="protein sequence ID" value="RKA05022.1"/>
    <property type="molecule type" value="Genomic_DNA"/>
</dbReference>
<evidence type="ECO:0000313" key="5">
    <source>
        <dbReference type="EMBL" id="EAE1340050.1"/>
    </source>
</evidence>
<evidence type="ECO:0000313" key="3">
    <source>
        <dbReference type="EMBL" id="EAC5551803.1"/>
    </source>
</evidence>
<dbReference type="Proteomes" id="UP000365297">
    <property type="component" value="Unassembled WGS sequence"/>
</dbReference>
<dbReference type="InterPro" id="IPR017853">
    <property type="entry name" value="GH"/>
</dbReference>
<evidence type="ECO:0000313" key="25">
    <source>
        <dbReference type="EMBL" id="HAJ9594527.1"/>
    </source>
</evidence>
<evidence type="ECO:0000313" key="8">
    <source>
        <dbReference type="EMBL" id="EAE4943521.1"/>
    </source>
</evidence>
<dbReference type="EMBL" id="AABFVG010000048">
    <property type="protein sequence ID" value="EAH2283579.1"/>
    <property type="molecule type" value="Genomic_DNA"/>
</dbReference>
<dbReference type="Proteomes" id="UP000528151">
    <property type="component" value="Unassembled WGS sequence"/>
</dbReference>
<dbReference type="Proteomes" id="UP000393182">
    <property type="component" value="Unassembled WGS sequence"/>
</dbReference>
<dbReference type="SUPFAM" id="SSF50891">
    <property type="entry name" value="Cyclophilin-like"/>
    <property type="match status" value="1"/>
</dbReference>
<dbReference type="Proteomes" id="UP000843775">
    <property type="component" value="Unassembled WGS sequence"/>
</dbReference>
<dbReference type="InterPro" id="IPR043894">
    <property type="entry name" value="MupG_C"/>
</dbReference>
<dbReference type="SUPFAM" id="SSF51445">
    <property type="entry name" value="(Trans)glycosidases"/>
    <property type="match status" value="1"/>
</dbReference>
<evidence type="ECO:0000313" key="7">
    <source>
        <dbReference type="EMBL" id="EAE4942744.1"/>
    </source>
</evidence>
<dbReference type="EMBL" id="AABGUK010000007">
    <property type="protein sequence ID" value="EAH4243260.1"/>
    <property type="molecule type" value="Genomic_DNA"/>
</dbReference>